<dbReference type="EMBL" id="JAUBDJ010000002">
    <property type="protein sequence ID" value="MDW0116320.1"/>
    <property type="molecule type" value="Genomic_DNA"/>
</dbReference>
<reference evidence="3 4" key="1">
    <citation type="submission" date="2023-06" db="EMBL/GenBank/DDBJ databases">
        <title>Sporosarcina sp. nov., isolated from Korean traditional fermented seafood 'Jeotgal'.</title>
        <authorList>
            <person name="Yang A.I."/>
            <person name="Shin N.-R."/>
        </authorList>
    </citation>
    <scope>NUCLEOTIDE SEQUENCE [LARGE SCALE GENOMIC DNA]</scope>
    <source>
        <strain evidence="3 4">KCTC43456</strain>
    </source>
</reference>
<evidence type="ECO:0000259" key="2">
    <source>
        <dbReference type="PROSITE" id="PS51272"/>
    </source>
</evidence>
<dbReference type="Proteomes" id="UP001271648">
    <property type="component" value="Unassembled WGS sequence"/>
</dbReference>
<dbReference type="InterPro" id="IPR051465">
    <property type="entry name" value="Cell_Envelope_Struct_Comp"/>
</dbReference>
<dbReference type="PROSITE" id="PS51272">
    <property type="entry name" value="SLH"/>
    <property type="match status" value="2"/>
</dbReference>
<dbReference type="InterPro" id="IPR032329">
    <property type="entry name" value="DUF4855"/>
</dbReference>
<dbReference type="AlphaFoldDB" id="A0AAW9A8V7"/>
<feature type="signal peptide" evidence="1">
    <location>
        <begin position="1"/>
        <end position="27"/>
    </location>
</feature>
<proteinExistence type="predicted"/>
<evidence type="ECO:0000313" key="3">
    <source>
        <dbReference type="EMBL" id="MDW0116320.1"/>
    </source>
</evidence>
<feature type="domain" description="SLH" evidence="2">
    <location>
        <begin position="145"/>
        <end position="208"/>
    </location>
</feature>
<sequence>MNKRLLQLCFVITIICLSIIGTSTAHASTFKDVSYKYWAYEDIQFAAQHNVIRGFSDGNFRPGYDIKRKDAAVMLTRVLDLYELNSEPTPVEDLLPTSPGYKEIMIALENNWLSLDKGYFHPDEPLTRDEMSKMLATAYGYEGKGGSQFVDVPYEDPYFLYIDAIAFEEVTTGYKDGTFRPGETVTRAQFSAFLNRVYQKPVAYEVRNEGELVEIVRNVDDAIELALYYPKGTVHPQSNKFNKYPQTIAAADKTNLNSGVLIYNGFNETENFSPYFFRQYLKTKPVNSGQIDMFDTFVILGLRYNESGDQFVDGPSNHANYSDWRTYIERTFAQDGAINNLNMTAGFVNRNVDVYIAIPYPKRNEPIINFSGDSVGSDVYARYDLVNWYVNEVMQRFDNGKYDNLNFKGFYWLSETVRTVDDEVIISSISSILKKNDKFFIYSPHATSTNFYKWKDYGFDAAFLQPNAFRSTINNKEERLHRAFLNAQIYGTGITIEIDSYHMDKAEQGVEAFDLYMDMSKRYGLDEKGMMFYQGVNMVERMATFNHPVYKRWYEQLTETFFNKEEVKN</sequence>
<keyword evidence="4" id="KW-1185">Reference proteome</keyword>
<organism evidence="3 4">
    <name type="scientific">Sporosarcina thermotolerans</name>
    <dbReference type="NCBI Taxonomy" id="633404"/>
    <lineage>
        <taxon>Bacteria</taxon>
        <taxon>Bacillati</taxon>
        <taxon>Bacillota</taxon>
        <taxon>Bacilli</taxon>
        <taxon>Bacillales</taxon>
        <taxon>Caryophanaceae</taxon>
        <taxon>Sporosarcina</taxon>
    </lineage>
</organism>
<accession>A0AAW9A8V7</accession>
<feature type="chain" id="PRO_5043521866" evidence="1">
    <location>
        <begin position="28"/>
        <end position="569"/>
    </location>
</feature>
<dbReference type="Pfam" id="PF00395">
    <property type="entry name" value="SLH"/>
    <property type="match status" value="2"/>
</dbReference>
<dbReference type="Pfam" id="PF16147">
    <property type="entry name" value="DUF4855"/>
    <property type="match status" value="1"/>
</dbReference>
<evidence type="ECO:0000313" key="4">
    <source>
        <dbReference type="Proteomes" id="UP001271648"/>
    </source>
</evidence>
<keyword evidence="1" id="KW-0732">Signal</keyword>
<gene>
    <name evidence="3" type="ORF">QTL97_05195</name>
</gene>
<dbReference type="PANTHER" id="PTHR43308">
    <property type="entry name" value="OUTER MEMBRANE PROTEIN ALPHA-RELATED"/>
    <property type="match status" value="1"/>
</dbReference>
<protein>
    <submittedName>
        <fullName evidence="3">DUF4855 domain-containing protein</fullName>
    </submittedName>
</protein>
<name>A0AAW9A8V7_9BACL</name>
<dbReference type="PANTHER" id="PTHR43308:SF5">
    <property type="entry name" value="S-LAYER PROTEIN _ PEPTIDOGLYCAN ENDO-BETA-N-ACETYLGLUCOSAMINIDASE"/>
    <property type="match status" value="1"/>
</dbReference>
<evidence type="ECO:0000256" key="1">
    <source>
        <dbReference type="SAM" id="SignalP"/>
    </source>
</evidence>
<feature type="domain" description="SLH" evidence="2">
    <location>
        <begin position="26"/>
        <end position="89"/>
    </location>
</feature>
<dbReference type="RefSeq" id="WP_317940366.1">
    <property type="nucleotide sequence ID" value="NZ_JAUBDJ010000002.1"/>
</dbReference>
<dbReference type="InterPro" id="IPR001119">
    <property type="entry name" value="SLH_dom"/>
</dbReference>
<comment type="caution">
    <text evidence="3">The sequence shown here is derived from an EMBL/GenBank/DDBJ whole genome shotgun (WGS) entry which is preliminary data.</text>
</comment>